<dbReference type="Gene3D" id="3.30.70.2740">
    <property type="match status" value="1"/>
</dbReference>
<evidence type="ECO:0000256" key="1">
    <source>
        <dbReference type="ARBA" id="ARBA00001974"/>
    </source>
</evidence>
<dbReference type="InterPro" id="IPR036318">
    <property type="entry name" value="FAD-bd_PCMH-like_sf"/>
</dbReference>
<dbReference type="EMBL" id="LCKF01000003">
    <property type="protein sequence ID" value="KKT92311.1"/>
    <property type="molecule type" value="Genomic_DNA"/>
</dbReference>
<dbReference type="SUPFAM" id="SSF56176">
    <property type="entry name" value="FAD-binding/transporter-associated domain-like"/>
    <property type="match status" value="1"/>
</dbReference>
<dbReference type="GO" id="GO:0008720">
    <property type="term" value="F:D-lactate dehydrogenase (NAD+) activity"/>
    <property type="evidence" value="ECO:0007669"/>
    <property type="project" value="TreeGrafter"/>
</dbReference>
<feature type="domain" description="FAD-binding PCMH-type" evidence="5">
    <location>
        <begin position="31"/>
        <end position="264"/>
    </location>
</feature>
<sequence>MDIEILKKTFRGELMSNAETEGRYSEDMSIFRIVPELIAFPKDAEDVKVLVRFARDAKRLDPNVSLTARAAGTDMTGGPLNESVIVSFTEHMNIVKEISERYAVVEPGLYFRDLEPLLDEKGVMYPPYPASKDLCALGGMVANNSGGEKTLRYGKTEDYVEEVKLILGDGEEHTFSPLEGILLQRKLEEDGYEGNIYRKMYALLETHYDVIKAAKPDVSKNSAGYYLWNVWDRKTGIFDLTKLIVGSQGTLGLLTEATLRLIPKKKYSRLAVIFVKSLEPIPELVKSLLPLGPESIESYDDRTLSLALKFFPSLLKLMKGSLFTLALRFFPEFLMVFRGGFPKMVILVEMTSDDEAELVRRMEDIKEKMEIFPVQVRLIHTDAEAEKYWTIRRQSFALIHSHAKNKYAAAFVDDIIVKPEYMPEFLPEVNAVLDKYKSELIYTIAGHPGNGNFHIIPLMDLSDPKVRASIPKISDEIYDIVAKYKGSITAEHNDGLVRTPYLGKMYSKEILGLFAEVKEIFDPEGIFNPGKKTHANLKYAMHHMRES</sequence>
<reference evidence="6 7" key="1">
    <citation type="journal article" date="2015" name="Nature">
        <title>rRNA introns, odd ribosomes, and small enigmatic genomes across a large radiation of phyla.</title>
        <authorList>
            <person name="Brown C.T."/>
            <person name="Hug L.A."/>
            <person name="Thomas B.C."/>
            <person name="Sharon I."/>
            <person name="Castelle C.J."/>
            <person name="Singh A."/>
            <person name="Wilkins M.J."/>
            <person name="Williams K.H."/>
            <person name="Banfield J.F."/>
        </authorList>
    </citation>
    <scope>NUCLEOTIDE SEQUENCE [LARGE SCALE GENOMIC DNA]</scope>
</reference>
<dbReference type="Gene3D" id="1.10.45.10">
    <property type="entry name" value="Vanillyl-alcohol Oxidase, Chain A, domain 4"/>
    <property type="match status" value="1"/>
</dbReference>
<dbReference type="PANTHER" id="PTHR11748">
    <property type="entry name" value="D-LACTATE DEHYDROGENASE"/>
    <property type="match status" value="1"/>
</dbReference>
<evidence type="ECO:0000313" key="7">
    <source>
        <dbReference type="Proteomes" id="UP000033966"/>
    </source>
</evidence>
<name>A0A0G1L8M3_9BACT</name>
<dbReference type="SUPFAM" id="SSF55103">
    <property type="entry name" value="FAD-linked oxidases, C-terminal domain"/>
    <property type="match status" value="1"/>
</dbReference>
<dbReference type="PANTHER" id="PTHR11748:SF119">
    <property type="entry name" value="D-2-HYDROXYGLUTARATE DEHYDROGENASE"/>
    <property type="match status" value="1"/>
</dbReference>
<dbReference type="InterPro" id="IPR006094">
    <property type="entry name" value="Oxid_FAD_bind_N"/>
</dbReference>
<protein>
    <submittedName>
        <fullName evidence="6">Oxidoreductase</fullName>
    </submittedName>
</protein>
<dbReference type="InterPro" id="IPR016164">
    <property type="entry name" value="FAD-linked_Oxase-like_C"/>
</dbReference>
<proteinExistence type="predicted"/>
<evidence type="ECO:0000259" key="5">
    <source>
        <dbReference type="PROSITE" id="PS51387"/>
    </source>
</evidence>
<dbReference type="InterPro" id="IPR016166">
    <property type="entry name" value="FAD-bd_PCMH"/>
</dbReference>
<dbReference type="Pfam" id="PF02913">
    <property type="entry name" value="FAD-oxidase_C"/>
    <property type="match status" value="1"/>
</dbReference>
<dbReference type="Proteomes" id="UP000033966">
    <property type="component" value="Unassembled WGS sequence"/>
</dbReference>
<dbReference type="GO" id="GO:0071949">
    <property type="term" value="F:FAD binding"/>
    <property type="evidence" value="ECO:0007669"/>
    <property type="project" value="InterPro"/>
</dbReference>
<dbReference type="AlphaFoldDB" id="A0A0G1L8M3"/>
<organism evidence="6 7">
    <name type="scientific">Candidatus Jorgensenbacteria bacterium GW2011_GWA2_45_13</name>
    <dbReference type="NCBI Taxonomy" id="1618662"/>
    <lineage>
        <taxon>Bacteria</taxon>
        <taxon>Candidatus Joergenseniibacteriota</taxon>
    </lineage>
</organism>
<accession>A0A0G1L8M3</accession>
<comment type="cofactor">
    <cofactor evidence="1">
        <name>FAD</name>
        <dbReference type="ChEBI" id="CHEBI:57692"/>
    </cofactor>
</comment>
<evidence type="ECO:0000256" key="2">
    <source>
        <dbReference type="ARBA" id="ARBA00022630"/>
    </source>
</evidence>
<dbReference type="PROSITE" id="PS51387">
    <property type="entry name" value="FAD_PCMH"/>
    <property type="match status" value="1"/>
</dbReference>
<evidence type="ECO:0000256" key="3">
    <source>
        <dbReference type="ARBA" id="ARBA00022827"/>
    </source>
</evidence>
<dbReference type="GO" id="GO:1903457">
    <property type="term" value="P:lactate catabolic process"/>
    <property type="evidence" value="ECO:0007669"/>
    <property type="project" value="TreeGrafter"/>
</dbReference>
<dbReference type="InterPro" id="IPR004113">
    <property type="entry name" value="FAD-bd_oxidored_4_C"/>
</dbReference>
<keyword evidence="4" id="KW-0560">Oxidoreductase</keyword>
<dbReference type="Pfam" id="PF01565">
    <property type="entry name" value="FAD_binding_4"/>
    <property type="match status" value="1"/>
</dbReference>
<dbReference type="GO" id="GO:0004458">
    <property type="term" value="F:D-lactate dehydrogenase (cytochrome) activity"/>
    <property type="evidence" value="ECO:0007669"/>
    <property type="project" value="TreeGrafter"/>
</dbReference>
<evidence type="ECO:0000313" key="6">
    <source>
        <dbReference type="EMBL" id="KKT92311.1"/>
    </source>
</evidence>
<dbReference type="Gene3D" id="3.30.465.10">
    <property type="match status" value="2"/>
</dbReference>
<dbReference type="InterPro" id="IPR016169">
    <property type="entry name" value="FAD-bd_PCMH_sub2"/>
</dbReference>
<dbReference type="InterPro" id="IPR016171">
    <property type="entry name" value="Vanillyl_alc_oxidase_C-sub2"/>
</dbReference>
<gene>
    <name evidence="6" type="ORF">UW92_C0003G0028</name>
</gene>
<evidence type="ECO:0000256" key="4">
    <source>
        <dbReference type="ARBA" id="ARBA00023002"/>
    </source>
</evidence>
<keyword evidence="2" id="KW-0285">Flavoprotein</keyword>
<comment type="caution">
    <text evidence="6">The sequence shown here is derived from an EMBL/GenBank/DDBJ whole genome shotgun (WGS) entry which is preliminary data.</text>
</comment>
<keyword evidence="3" id="KW-0274">FAD</keyword>